<feature type="region of interest" description="Disordered" evidence="1">
    <location>
        <begin position="107"/>
        <end position="127"/>
    </location>
</feature>
<accession>A0AAD1Y4P5</accession>
<organism evidence="2 3">
    <name type="scientific">Euplotes crassus</name>
    <dbReference type="NCBI Taxonomy" id="5936"/>
    <lineage>
        <taxon>Eukaryota</taxon>
        <taxon>Sar</taxon>
        <taxon>Alveolata</taxon>
        <taxon>Ciliophora</taxon>
        <taxon>Intramacronucleata</taxon>
        <taxon>Spirotrichea</taxon>
        <taxon>Hypotrichia</taxon>
        <taxon>Euplotida</taxon>
        <taxon>Euplotidae</taxon>
        <taxon>Moneuplotes</taxon>
    </lineage>
</organism>
<gene>
    <name evidence="2" type="ORF">ECRASSUSDP1_LOCUS26669</name>
</gene>
<reference evidence="2" key="1">
    <citation type="submission" date="2023-07" db="EMBL/GenBank/DDBJ databases">
        <authorList>
            <consortium name="AG Swart"/>
            <person name="Singh M."/>
            <person name="Singh A."/>
            <person name="Seah K."/>
            <person name="Emmerich C."/>
        </authorList>
    </citation>
    <scope>NUCLEOTIDE SEQUENCE</scope>
    <source>
        <strain evidence="2">DP1</strain>
    </source>
</reference>
<name>A0AAD1Y4P5_EUPCR</name>
<protein>
    <submittedName>
        <fullName evidence="2">Uncharacterized protein</fullName>
    </submittedName>
</protein>
<sequence length="206" mass="23129">MSYNNSSDRFLASSSFECRRQPSNSLYVSRMEEMDCSNELAELFDVAQDNEWMPSNPEPLYRKSGSTKVQLHHKEECAQSFPGSTEADSEEDYFESQVEALDELSELFGDDSPRSSPPSRSVAFTRPSNPIVKDSQFCFPRCSAPAPQVVGHKENNLEVTKMDFSASLDSKRQGLNRITYTKPSVSIFRPMARVNSRPTSSLPGSF</sequence>
<proteinExistence type="predicted"/>
<comment type="caution">
    <text evidence="2">The sequence shown here is derived from an EMBL/GenBank/DDBJ whole genome shotgun (WGS) entry which is preliminary data.</text>
</comment>
<evidence type="ECO:0000256" key="1">
    <source>
        <dbReference type="SAM" id="MobiDB-lite"/>
    </source>
</evidence>
<evidence type="ECO:0000313" key="3">
    <source>
        <dbReference type="Proteomes" id="UP001295684"/>
    </source>
</evidence>
<dbReference type="EMBL" id="CAMPGE010027501">
    <property type="protein sequence ID" value="CAI2385123.1"/>
    <property type="molecule type" value="Genomic_DNA"/>
</dbReference>
<keyword evidence="3" id="KW-1185">Reference proteome</keyword>
<dbReference type="AlphaFoldDB" id="A0AAD1Y4P5"/>
<dbReference type="Proteomes" id="UP001295684">
    <property type="component" value="Unassembled WGS sequence"/>
</dbReference>
<evidence type="ECO:0000313" key="2">
    <source>
        <dbReference type="EMBL" id="CAI2385123.1"/>
    </source>
</evidence>